<dbReference type="HAMAP" id="MF_02227">
    <property type="entry name" value="RPE"/>
    <property type="match status" value="1"/>
</dbReference>
<comment type="cofactor">
    <cofactor evidence="4">
        <name>Zn(2+)</name>
        <dbReference type="ChEBI" id="CHEBI:29105"/>
    </cofactor>
</comment>
<dbReference type="EMBL" id="VYWO01000003">
    <property type="protein sequence ID" value="KAA9300948.1"/>
    <property type="molecule type" value="Genomic_DNA"/>
</dbReference>
<feature type="binding site" evidence="10 13">
    <location>
        <position position="35"/>
    </location>
    <ligand>
        <name>a divalent metal cation</name>
        <dbReference type="ChEBI" id="CHEBI:60240"/>
    </ligand>
</feature>
<dbReference type="GO" id="GO:0019323">
    <property type="term" value="P:pentose catabolic process"/>
    <property type="evidence" value="ECO:0007669"/>
    <property type="project" value="UniProtKB-UniRule"/>
</dbReference>
<comment type="cofactor">
    <cofactor evidence="5">
        <name>Fe(2+)</name>
        <dbReference type="ChEBI" id="CHEBI:29033"/>
    </cofactor>
</comment>
<evidence type="ECO:0000256" key="14">
    <source>
        <dbReference type="PIRSR" id="PIRSR001461-3"/>
    </source>
</evidence>
<comment type="similarity">
    <text evidence="6 10 11">Belongs to the ribulose-phosphate 3-epimerase family.</text>
</comment>
<comment type="function">
    <text evidence="10">Catalyzes the reversible epimerization of D-ribulose 5-phosphate to D-xylulose 5-phosphate.</text>
</comment>
<evidence type="ECO:0000313" key="16">
    <source>
        <dbReference type="Proteomes" id="UP000327148"/>
    </source>
</evidence>
<feature type="binding site" evidence="10 14">
    <location>
        <begin position="142"/>
        <end position="145"/>
    </location>
    <ligand>
        <name>substrate</name>
    </ligand>
</feature>
<dbReference type="NCBIfam" id="TIGR01163">
    <property type="entry name" value="rpe"/>
    <property type="match status" value="1"/>
</dbReference>
<dbReference type="InterPro" id="IPR013785">
    <property type="entry name" value="Aldolase_TIM"/>
</dbReference>
<name>A0A5N1GKY8_9LACT</name>
<evidence type="ECO:0000313" key="15">
    <source>
        <dbReference type="EMBL" id="KAA9300948.1"/>
    </source>
</evidence>
<comment type="cofactor">
    <cofactor evidence="10 13">
        <name>a divalent metal cation</name>
        <dbReference type="ChEBI" id="CHEBI:60240"/>
    </cofactor>
    <text evidence="10 13">Binds 1 divalent metal cation per subunit.</text>
</comment>
<evidence type="ECO:0000256" key="5">
    <source>
        <dbReference type="ARBA" id="ARBA00001954"/>
    </source>
</evidence>
<feature type="binding site" evidence="10 14">
    <location>
        <position position="8"/>
    </location>
    <ligand>
        <name>substrate</name>
    </ligand>
</feature>
<dbReference type="OrthoDB" id="1645589at2"/>
<feature type="active site" description="Proton acceptor" evidence="10 12">
    <location>
        <position position="35"/>
    </location>
</feature>
<dbReference type="Gene3D" id="3.20.20.70">
    <property type="entry name" value="Aldolase class I"/>
    <property type="match status" value="1"/>
</dbReference>
<dbReference type="Pfam" id="PF00834">
    <property type="entry name" value="Ribul_P_3_epim"/>
    <property type="match status" value="1"/>
</dbReference>
<keyword evidence="13" id="KW-0862">Zinc</keyword>
<dbReference type="AlphaFoldDB" id="A0A5N1GKY8"/>
<comment type="cofactor">
    <cofactor evidence="2">
        <name>Mn(2+)</name>
        <dbReference type="ChEBI" id="CHEBI:29035"/>
    </cofactor>
</comment>
<feature type="binding site" evidence="10 13">
    <location>
        <position position="175"/>
    </location>
    <ligand>
        <name>a divalent metal cation</name>
        <dbReference type="ChEBI" id="CHEBI:60240"/>
    </ligand>
</feature>
<accession>A0A5N1GKY8</accession>
<feature type="binding site" evidence="14">
    <location>
        <position position="177"/>
    </location>
    <ligand>
        <name>substrate</name>
    </ligand>
</feature>
<feature type="binding site" evidence="10 14">
    <location>
        <position position="66"/>
    </location>
    <ligand>
        <name>substrate</name>
    </ligand>
</feature>
<keyword evidence="13" id="KW-0464">Manganese</keyword>
<keyword evidence="10 11" id="KW-0119">Carbohydrate metabolism</keyword>
<evidence type="ECO:0000256" key="7">
    <source>
        <dbReference type="ARBA" id="ARBA00013188"/>
    </source>
</evidence>
<dbReference type="PIRSF" id="PIRSF001461">
    <property type="entry name" value="RPE"/>
    <property type="match status" value="1"/>
</dbReference>
<feature type="binding site" evidence="10 13">
    <location>
        <position position="33"/>
    </location>
    <ligand>
        <name>a divalent metal cation</name>
        <dbReference type="ChEBI" id="CHEBI:60240"/>
    </ligand>
</feature>
<evidence type="ECO:0000256" key="11">
    <source>
        <dbReference type="PIRNR" id="PIRNR001461"/>
    </source>
</evidence>
<dbReference type="PROSITE" id="PS01086">
    <property type="entry name" value="RIBUL_P_3_EPIMER_2"/>
    <property type="match status" value="1"/>
</dbReference>
<protein>
    <recommendedName>
        <fullName evidence="7 10">Ribulose-phosphate 3-epimerase</fullName>
        <ecNumber evidence="7 10">5.1.3.1</ecNumber>
    </recommendedName>
</protein>
<dbReference type="GO" id="GO:0005737">
    <property type="term" value="C:cytoplasm"/>
    <property type="evidence" value="ECO:0007669"/>
    <property type="project" value="UniProtKB-ARBA"/>
</dbReference>
<evidence type="ECO:0000256" key="8">
    <source>
        <dbReference type="ARBA" id="ARBA00022723"/>
    </source>
</evidence>
<reference evidence="15 16" key="1">
    <citation type="submission" date="2019-09" db="EMBL/GenBank/DDBJ databases">
        <title>Draft genome sequence assemblies of isolates from the urinary tract.</title>
        <authorList>
            <person name="Mores C.R."/>
            <person name="Putonti C."/>
            <person name="Wolfe A.J."/>
        </authorList>
    </citation>
    <scope>NUCLEOTIDE SEQUENCE [LARGE SCALE GENOMIC DNA]</scope>
    <source>
        <strain evidence="15 16">UMB623</strain>
    </source>
</reference>
<comment type="pathway">
    <text evidence="10">Carbohydrate degradation.</text>
</comment>
<dbReference type="GO" id="GO:0006098">
    <property type="term" value="P:pentose-phosphate shunt"/>
    <property type="evidence" value="ECO:0007669"/>
    <property type="project" value="UniProtKB-UniRule"/>
</dbReference>
<dbReference type="Proteomes" id="UP000327148">
    <property type="component" value="Unassembled WGS sequence"/>
</dbReference>
<comment type="catalytic activity">
    <reaction evidence="1 10 11">
        <text>D-ribulose 5-phosphate = D-xylulose 5-phosphate</text>
        <dbReference type="Rhea" id="RHEA:13677"/>
        <dbReference type="ChEBI" id="CHEBI:57737"/>
        <dbReference type="ChEBI" id="CHEBI:58121"/>
        <dbReference type="EC" id="5.1.3.1"/>
    </reaction>
</comment>
<dbReference type="FunFam" id="3.20.20.70:FF:000004">
    <property type="entry name" value="Ribulose-phosphate 3-epimerase"/>
    <property type="match status" value="1"/>
</dbReference>
<dbReference type="PROSITE" id="PS01085">
    <property type="entry name" value="RIBUL_P_3_EPIMER_1"/>
    <property type="match status" value="1"/>
</dbReference>
<evidence type="ECO:0000256" key="6">
    <source>
        <dbReference type="ARBA" id="ARBA00009541"/>
    </source>
</evidence>
<evidence type="ECO:0000256" key="13">
    <source>
        <dbReference type="PIRSR" id="PIRSR001461-2"/>
    </source>
</evidence>
<feature type="active site" description="Proton donor" evidence="10 12">
    <location>
        <position position="175"/>
    </location>
</feature>
<proteinExistence type="inferred from homology"/>
<dbReference type="NCBIfam" id="NF004076">
    <property type="entry name" value="PRK05581.1-4"/>
    <property type="match status" value="1"/>
</dbReference>
<evidence type="ECO:0000256" key="4">
    <source>
        <dbReference type="ARBA" id="ARBA00001947"/>
    </source>
</evidence>
<dbReference type="GO" id="GO:0046872">
    <property type="term" value="F:metal ion binding"/>
    <property type="evidence" value="ECO:0007669"/>
    <property type="project" value="UniProtKB-UniRule"/>
</dbReference>
<evidence type="ECO:0000256" key="12">
    <source>
        <dbReference type="PIRSR" id="PIRSR001461-1"/>
    </source>
</evidence>
<dbReference type="EC" id="5.1.3.1" evidence="7 10"/>
<evidence type="ECO:0000256" key="1">
    <source>
        <dbReference type="ARBA" id="ARBA00001782"/>
    </source>
</evidence>
<sequence length="218" mass="23757">MPMKIAPSILSADMSAFASEVKRIEDAGADWVHIDIMDGHYVPNLTFGAPIVAALRPKSKLFFDCHLMVARPEDFVDSLAEAGADQMTVHANASQHLHALIQKIHKQDMKAAVALNPADPVSLVEPVLGQVDMVLVMTVNPGFGGQAFLPEVTDKISQLVRLRQERELDFLIQVDGGITDQTIKTCYDKGADVFVAGSYVYGQDDVEQAILSLREAVI</sequence>
<evidence type="ECO:0000256" key="10">
    <source>
        <dbReference type="HAMAP-Rule" id="MF_02227"/>
    </source>
</evidence>
<evidence type="ECO:0000256" key="2">
    <source>
        <dbReference type="ARBA" id="ARBA00001936"/>
    </source>
</evidence>
<comment type="caution">
    <text evidence="15">The sequence shown here is derived from an EMBL/GenBank/DDBJ whole genome shotgun (WGS) entry which is preliminary data.</text>
</comment>
<dbReference type="GO" id="GO:0004750">
    <property type="term" value="F:D-ribulose-phosphate 3-epimerase activity"/>
    <property type="evidence" value="ECO:0007669"/>
    <property type="project" value="UniProtKB-UniRule"/>
</dbReference>
<dbReference type="RefSeq" id="WP_141737881.1">
    <property type="nucleotide sequence ID" value="NZ_VYWO01000003.1"/>
</dbReference>
<evidence type="ECO:0000256" key="3">
    <source>
        <dbReference type="ARBA" id="ARBA00001941"/>
    </source>
</evidence>
<dbReference type="SUPFAM" id="SSF51366">
    <property type="entry name" value="Ribulose-phoshate binding barrel"/>
    <property type="match status" value="1"/>
</dbReference>
<dbReference type="STRING" id="119206.AWM72_01825"/>
<dbReference type="CDD" id="cd00429">
    <property type="entry name" value="RPE"/>
    <property type="match status" value="1"/>
</dbReference>
<organism evidence="15 16">
    <name type="scientific">Aerococcus sanguinicola</name>
    <dbReference type="NCBI Taxonomy" id="119206"/>
    <lineage>
        <taxon>Bacteria</taxon>
        <taxon>Bacillati</taxon>
        <taxon>Bacillota</taxon>
        <taxon>Bacilli</taxon>
        <taxon>Lactobacillales</taxon>
        <taxon>Aerococcaceae</taxon>
        <taxon>Aerococcus</taxon>
    </lineage>
</organism>
<keyword evidence="13" id="KW-0170">Cobalt</keyword>
<feature type="binding site" evidence="10 13">
    <location>
        <position position="66"/>
    </location>
    <ligand>
        <name>a divalent metal cation</name>
        <dbReference type="ChEBI" id="CHEBI:60240"/>
    </ligand>
</feature>
<keyword evidence="8 10" id="KW-0479">Metal-binding</keyword>
<evidence type="ECO:0000256" key="9">
    <source>
        <dbReference type="ARBA" id="ARBA00023235"/>
    </source>
</evidence>
<dbReference type="InterPro" id="IPR026019">
    <property type="entry name" value="Ribul_P_3_epim"/>
</dbReference>
<gene>
    <name evidence="10" type="primary">rpe</name>
    <name evidence="15" type="ORF">F6I03_05690</name>
</gene>
<dbReference type="PANTHER" id="PTHR11749">
    <property type="entry name" value="RIBULOSE-5-PHOSPHATE-3-EPIMERASE"/>
    <property type="match status" value="1"/>
</dbReference>
<feature type="binding site" evidence="10 14">
    <location>
        <begin position="197"/>
        <end position="198"/>
    </location>
    <ligand>
        <name>substrate</name>
    </ligand>
</feature>
<dbReference type="InterPro" id="IPR011060">
    <property type="entry name" value="RibuloseP-bd_barrel"/>
</dbReference>
<feature type="binding site" evidence="10">
    <location>
        <begin position="175"/>
        <end position="177"/>
    </location>
    <ligand>
        <name>substrate</name>
    </ligand>
</feature>
<comment type="cofactor">
    <cofactor evidence="3">
        <name>Co(2+)</name>
        <dbReference type="ChEBI" id="CHEBI:48828"/>
    </cofactor>
</comment>
<dbReference type="InterPro" id="IPR000056">
    <property type="entry name" value="Ribul_P_3_epim-like"/>
</dbReference>
<keyword evidence="9 10" id="KW-0413">Isomerase</keyword>